<dbReference type="Proteomes" id="UP000034597">
    <property type="component" value="Unassembled WGS sequence"/>
</dbReference>
<sequence>MPIENRKVAISIYIDINDAVYLDQERGETSMSAHLRKIVESYVENQKDLQNSNCDDPAKLVSFVESTTVSC</sequence>
<name>A0A0F8ECY6_METMZ</name>
<reference evidence="1 2" key="1">
    <citation type="journal article" date="2015" name="ISME J.">
        <title>Genomic and phenotypic differentiation among Methanosarcina mazei populations from Columbia River sediment.</title>
        <authorList>
            <person name="Youngblut N.D."/>
            <person name="Wirth J.S."/>
            <person name="Henriksen J.R."/>
            <person name="Smith M."/>
            <person name="Simon H."/>
            <person name="Metcalf W.W."/>
            <person name="Whitaker R.J."/>
        </authorList>
    </citation>
    <scope>NUCLEOTIDE SEQUENCE [LARGE SCALE GENOMIC DNA]</scope>
    <source>
        <strain evidence="1 2">2.F.T.0.2</strain>
    </source>
</reference>
<evidence type="ECO:0000313" key="2">
    <source>
        <dbReference type="Proteomes" id="UP000034597"/>
    </source>
</evidence>
<protein>
    <submittedName>
        <fullName evidence="1">Uncharacterized protein</fullName>
    </submittedName>
</protein>
<gene>
    <name evidence="1" type="ORF">DU40_13595</name>
</gene>
<comment type="caution">
    <text evidence="1">The sequence shown here is derived from an EMBL/GenBank/DDBJ whole genome shotgun (WGS) entry which is preliminary data.</text>
</comment>
<proteinExistence type="predicted"/>
<accession>A0A0F8ECY6</accession>
<dbReference type="PATRIC" id="fig|2209.60.peg.2915"/>
<evidence type="ECO:0000313" key="1">
    <source>
        <dbReference type="EMBL" id="KKG05875.1"/>
    </source>
</evidence>
<dbReference type="AlphaFoldDB" id="A0A0F8ECY6"/>
<organism evidence="1 2">
    <name type="scientific">Methanosarcina mazei</name>
    <name type="common">Methanosarcina frisia</name>
    <dbReference type="NCBI Taxonomy" id="2209"/>
    <lineage>
        <taxon>Archaea</taxon>
        <taxon>Methanobacteriati</taxon>
        <taxon>Methanobacteriota</taxon>
        <taxon>Stenosarchaea group</taxon>
        <taxon>Methanomicrobia</taxon>
        <taxon>Methanosarcinales</taxon>
        <taxon>Methanosarcinaceae</taxon>
        <taxon>Methanosarcina</taxon>
    </lineage>
</organism>
<dbReference type="EMBL" id="JJOT01000015">
    <property type="protein sequence ID" value="KKG05875.1"/>
    <property type="molecule type" value="Genomic_DNA"/>
</dbReference>